<dbReference type="Pfam" id="PF00069">
    <property type="entry name" value="Pkinase"/>
    <property type="match status" value="1"/>
</dbReference>
<sequence>MAGCVHLLNQSRRAAFSEAALLKRLGHHPNIVTCYESAWDAGRSAMWMALQYMEGGDIQSVLAQRVSSKEGPLEGAFVRSVLVAIASALRFVHQEGVLHRDVKPGNLLLTRKGLDPCPEEIKLADFGVAIALNAATAATTGTPHYMSPEMVCGEVYGAASDAWALGVCLYEMASLRRPFEANNQLALAKQIVDESESPLPEACSEDLRSVISRFLIKDAKERLDLAEAVRFSDEIRSCARGVGRPLIVEELDSAKNSPRSIVSSLPDIPCSVATLPNDLPASSPSGSISWWRSRGRKQGLSSPKSAAWCLPDNQAVPQKEKKGGSFRSSWFSLFRRGTKIAEEPSIDGTLESTTVVSTFSTQESNDSCELPKRPSLKALKAWN</sequence>
<keyword evidence="2" id="KW-0547">Nucleotide-binding</keyword>
<dbReference type="Proteomes" id="UP001152797">
    <property type="component" value="Unassembled WGS sequence"/>
</dbReference>
<dbReference type="InterPro" id="IPR000719">
    <property type="entry name" value="Prot_kinase_dom"/>
</dbReference>
<evidence type="ECO:0000313" key="7">
    <source>
        <dbReference type="EMBL" id="CAL1135984.1"/>
    </source>
</evidence>
<dbReference type="InterPro" id="IPR050660">
    <property type="entry name" value="NEK_Ser/Thr_kinase"/>
</dbReference>
<evidence type="ECO:0000256" key="4">
    <source>
        <dbReference type="ARBA" id="ARBA00022840"/>
    </source>
</evidence>
<evidence type="ECO:0000313" key="8">
    <source>
        <dbReference type="EMBL" id="CAL4769921.1"/>
    </source>
</evidence>
<evidence type="ECO:0000313" key="6">
    <source>
        <dbReference type="EMBL" id="CAI3982609.1"/>
    </source>
</evidence>
<dbReference type="EMBL" id="CAMXCT030000731">
    <property type="protein sequence ID" value="CAL4769921.1"/>
    <property type="molecule type" value="Genomic_DNA"/>
</dbReference>
<organism evidence="6">
    <name type="scientific">Cladocopium goreaui</name>
    <dbReference type="NCBI Taxonomy" id="2562237"/>
    <lineage>
        <taxon>Eukaryota</taxon>
        <taxon>Sar</taxon>
        <taxon>Alveolata</taxon>
        <taxon>Dinophyceae</taxon>
        <taxon>Suessiales</taxon>
        <taxon>Symbiodiniaceae</taxon>
        <taxon>Cladocopium</taxon>
    </lineage>
</organism>
<dbReference type="EMBL" id="CAMXCT010000731">
    <property type="protein sequence ID" value="CAI3982609.1"/>
    <property type="molecule type" value="Genomic_DNA"/>
</dbReference>
<feature type="domain" description="Protein kinase" evidence="5">
    <location>
        <begin position="1"/>
        <end position="247"/>
    </location>
</feature>
<dbReference type="Gene3D" id="1.10.510.10">
    <property type="entry name" value="Transferase(Phosphotransferase) domain 1"/>
    <property type="match status" value="1"/>
</dbReference>
<proteinExistence type="predicted"/>
<evidence type="ECO:0000313" key="9">
    <source>
        <dbReference type="Proteomes" id="UP001152797"/>
    </source>
</evidence>
<dbReference type="InterPro" id="IPR011009">
    <property type="entry name" value="Kinase-like_dom_sf"/>
</dbReference>
<dbReference type="PROSITE" id="PS00108">
    <property type="entry name" value="PROTEIN_KINASE_ST"/>
    <property type="match status" value="1"/>
</dbReference>
<dbReference type="InterPro" id="IPR008271">
    <property type="entry name" value="Ser/Thr_kinase_AS"/>
</dbReference>
<name>A0A9P1FMC4_9DINO</name>
<dbReference type="EMBL" id="CAMXCT020000731">
    <property type="protein sequence ID" value="CAL1135984.1"/>
    <property type="molecule type" value="Genomic_DNA"/>
</dbReference>
<keyword evidence="3 8" id="KW-0418">Kinase</keyword>
<dbReference type="GO" id="GO:0005524">
    <property type="term" value="F:ATP binding"/>
    <property type="evidence" value="ECO:0007669"/>
    <property type="project" value="UniProtKB-KW"/>
</dbReference>
<keyword evidence="1" id="KW-0808">Transferase</keyword>
<reference evidence="7" key="2">
    <citation type="submission" date="2024-04" db="EMBL/GenBank/DDBJ databases">
        <authorList>
            <person name="Chen Y."/>
            <person name="Shah S."/>
            <person name="Dougan E. K."/>
            <person name="Thang M."/>
            <person name="Chan C."/>
        </authorList>
    </citation>
    <scope>NUCLEOTIDE SEQUENCE [LARGE SCALE GENOMIC DNA]</scope>
</reference>
<keyword evidence="4" id="KW-0067">ATP-binding</keyword>
<evidence type="ECO:0000256" key="3">
    <source>
        <dbReference type="ARBA" id="ARBA00022777"/>
    </source>
</evidence>
<dbReference type="PANTHER" id="PTHR43671">
    <property type="entry name" value="SERINE/THREONINE-PROTEIN KINASE NEK"/>
    <property type="match status" value="1"/>
</dbReference>
<dbReference type="SUPFAM" id="SSF56112">
    <property type="entry name" value="Protein kinase-like (PK-like)"/>
    <property type="match status" value="1"/>
</dbReference>
<evidence type="ECO:0000259" key="5">
    <source>
        <dbReference type="PROSITE" id="PS50011"/>
    </source>
</evidence>
<dbReference type="GO" id="GO:0004674">
    <property type="term" value="F:protein serine/threonine kinase activity"/>
    <property type="evidence" value="ECO:0007669"/>
    <property type="project" value="TreeGrafter"/>
</dbReference>
<dbReference type="SMART" id="SM00220">
    <property type="entry name" value="S_TKc"/>
    <property type="match status" value="1"/>
</dbReference>
<dbReference type="PROSITE" id="PS50011">
    <property type="entry name" value="PROTEIN_KINASE_DOM"/>
    <property type="match status" value="1"/>
</dbReference>
<gene>
    <name evidence="6" type="ORF">C1SCF055_LOCUS10287</name>
</gene>
<accession>A0A9P1FMC4</accession>
<dbReference type="AlphaFoldDB" id="A0A9P1FMC4"/>
<reference evidence="6" key="1">
    <citation type="submission" date="2022-10" db="EMBL/GenBank/DDBJ databases">
        <authorList>
            <person name="Chen Y."/>
            <person name="Dougan E. K."/>
            <person name="Chan C."/>
            <person name="Rhodes N."/>
            <person name="Thang M."/>
        </authorList>
    </citation>
    <scope>NUCLEOTIDE SEQUENCE</scope>
</reference>
<evidence type="ECO:0000256" key="1">
    <source>
        <dbReference type="ARBA" id="ARBA00022679"/>
    </source>
</evidence>
<comment type="caution">
    <text evidence="6">The sequence shown here is derived from an EMBL/GenBank/DDBJ whole genome shotgun (WGS) entry which is preliminary data.</text>
</comment>
<keyword evidence="9" id="KW-1185">Reference proteome</keyword>
<dbReference type="PANTHER" id="PTHR43671:SF106">
    <property type="entry name" value="NIMA-LIKE KINASE"/>
    <property type="match status" value="1"/>
</dbReference>
<evidence type="ECO:0000256" key="2">
    <source>
        <dbReference type="ARBA" id="ARBA00022741"/>
    </source>
</evidence>
<dbReference type="OrthoDB" id="8693905at2759"/>
<protein>
    <submittedName>
        <fullName evidence="8">Probable serine/threonine-protein kinase nek2 (Never in mitosis protein A-related protein kinase 2) (NimA-related protein kinase 2)</fullName>
    </submittedName>
</protein>